<evidence type="ECO:0000313" key="2">
    <source>
        <dbReference type="Proteomes" id="UP000321440"/>
    </source>
</evidence>
<accession>A0A511W6K5</accession>
<dbReference type="Proteomes" id="UP000321440">
    <property type="component" value="Unassembled WGS sequence"/>
</dbReference>
<organism evidence="1 2">
    <name type="scientific">Alkalibacillus haloalkaliphilus</name>
    <dbReference type="NCBI Taxonomy" id="94136"/>
    <lineage>
        <taxon>Bacteria</taxon>
        <taxon>Bacillati</taxon>
        <taxon>Bacillota</taxon>
        <taxon>Bacilli</taxon>
        <taxon>Bacillales</taxon>
        <taxon>Bacillaceae</taxon>
        <taxon>Alkalibacillus</taxon>
    </lineage>
</organism>
<dbReference type="OrthoDB" id="2972819at2"/>
<protein>
    <submittedName>
        <fullName evidence="1">Uncharacterized protein</fullName>
    </submittedName>
</protein>
<comment type="caution">
    <text evidence="1">The sequence shown here is derived from an EMBL/GenBank/DDBJ whole genome shotgun (WGS) entry which is preliminary data.</text>
</comment>
<name>A0A511W6K5_9BACI</name>
<dbReference type="AlphaFoldDB" id="A0A511W6K5"/>
<proteinExistence type="predicted"/>
<gene>
    <name evidence="1" type="ORF">AHA02nite_25050</name>
</gene>
<reference evidence="1 2" key="1">
    <citation type="submission" date="2019-07" db="EMBL/GenBank/DDBJ databases">
        <title>Whole genome shotgun sequence of Alkalibacillus haloalkaliphilus NBRC 103110.</title>
        <authorList>
            <person name="Hosoyama A."/>
            <person name="Uohara A."/>
            <person name="Ohji S."/>
            <person name="Ichikawa N."/>
        </authorList>
    </citation>
    <scope>NUCLEOTIDE SEQUENCE [LARGE SCALE GENOMIC DNA]</scope>
    <source>
        <strain evidence="1 2">NBRC 103110</strain>
    </source>
</reference>
<evidence type="ECO:0000313" key="1">
    <source>
        <dbReference type="EMBL" id="GEN46729.1"/>
    </source>
</evidence>
<sequence length="99" mass="11684">MKLLIQYLSAEKQEELDNAEIAFQEAITIEEANRLYNQYHSIMDNAKRASSHCVNDNLTKDEKKVIQEYEVSMHRAWTKKGVDKYYIKIMSILEDAKNR</sequence>
<dbReference type="EMBL" id="BJYA01000018">
    <property type="protein sequence ID" value="GEN46729.1"/>
    <property type="molecule type" value="Genomic_DNA"/>
</dbReference>
<keyword evidence="2" id="KW-1185">Reference proteome</keyword>
<dbReference type="RefSeq" id="WP_146817775.1">
    <property type="nucleotide sequence ID" value="NZ_BJYA01000018.1"/>
</dbReference>